<dbReference type="PROSITE" id="PS50005">
    <property type="entry name" value="TPR"/>
    <property type="match status" value="3"/>
</dbReference>
<dbReference type="SUPFAM" id="SSF48452">
    <property type="entry name" value="TPR-like"/>
    <property type="match status" value="2"/>
</dbReference>
<keyword evidence="2" id="KW-0802">TPR repeat</keyword>
<sequence>MLVLFMYLLKLMQSIPLKIKIPKSHLTRILLPVLGLLMWLSAEAQVQELYLKGISNSNRGIYPEAIDVLQEALSIDNNNPDCLLALAQVYRISGDLETARKTLEKLKIYKPGMGSLELARIYAYDGKTVEAIMYLREHLGSNYKIPSSEILLDKAFASIEDTDEWRDLWSGDWYTEDEVLIQDILYQINSGEYMPALEKIDDELEVKGDWDALHAARGRVLLKMVQNQGAVQSYSSAIELNSTNPGHYSGRAGAYIAQEKHKHAISDLEKAYRLEPENFELLSQIGLQYQVDGQYSKALEYLEDYLAFYPDNVETRYNIGLVYFETGSYLDALRYYNSCLQFETSDPKLLLPIVLFSIGLLSRNQMNRIFCSM</sequence>
<name>A0A0F9GHM1_9ZZZZ</name>
<dbReference type="PANTHER" id="PTHR44858:SF1">
    <property type="entry name" value="UDP-N-ACETYLGLUCOSAMINE--PEPTIDE N-ACETYLGLUCOSAMINYLTRANSFERASE SPINDLY-RELATED"/>
    <property type="match status" value="1"/>
</dbReference>
<dbReference type="InterPro" id="IPR011990">
    <property type="entry name" value="TPR-like_helical_dom_sf"/>
</dbReference>
<dbReference type="PANTHER" id="PTHR44858">
    <property type="entry name" value="TETRATRICOPEPTIDE REPEAT PROTEIN 6"/>
    <property type="match status" value="1"/>
</dbReference>
<keyword evidence="1" id="KW-0677">Repeat</keyword>
<proteinExistence type="predicted"/>
<dbReference type="InterPro" id="IPR019734">
    <property type="entry name" value="TPR_rpt"/>
</dbReference>
<evidence type="ECO:0008006" key="4">
    <source>
        <dbReference type="Google" id="ProtNLM"/>
    </source>
</evidence>
<comment type="caution">
    <text evidence="3">The sequence shown here is derived from an EMBL/GenBank/DDBJ whole genome shotgun (WGS) entry which is preliminary data.</text>
</comment>
<dbReference type="Pfam" id="PF13432">
    <property type="entry name" value="TPR_16"/>
    <property type="match status" value="1"/>
</dbReference>
<evidence type="ECO:0000256" key="2">
    <source>
        <dbReference type="ARBA" id="ARBA00022803"/>
    </source>
</evidence>
<dbReference type="Pfam" id="PF14559">
    <property type="entry name" value="TPR_19"/>
    <property type="match status" value="1"/>
</dbReference>
<accession>A0A0F9GHM1</accession>
<dbReference type="AlphaFoldDB" id="A0A0F9GHM1"/>
<protein>
    <recommendedName>
        <fullName evidence="4">Tetratricopeptide repeat protein</fullName>
    </recommendedName>
</protein>
<evidence type="ECO:0000256" key="1">
    <source>
        <dbReference type="ARBA" id="ARBA00022737"/>
    </source>
</evidence>
<gene>
    <name evidence="3" type="ORF">LCGC14_2182620</name>
</gene>
<dbReference type="EMBL" id="LAZR01028409">
    <property type="protein sequence ID" value="KKL62697.1"/>
    <property type="molecule type" value="Genomic_DNA"/>
</dbReference>
<dbReference type="Gene3D" id="1.25.40.10">
    <property type="entry name" value="Tetratricopeptide repeat domain"/>
    <property type="match status" value="3"/>
</dbReference>
<reference evidence="3" key="1">
    <citation type="journal article" date="2015" name="Nature">
        <title>Complex archaea that bridge the gap between prokaryotes and eukaryotes.</title>
        <authorList>
            <person name="Spang A."/>
            <person name="Saw J.H."/>
            <person name="Jorgensen S.L."/>
            <person name="Zaremba-Niedzwiedzka K."/>
            <person name="Martijn J."/>
            <person name="Lind A.E."/>
            <person name="van Eijk R."/>
            <person name="Schleper C."/>
            <person name="Guy L."/>
            <person name="Ettema T.J."/>
        </authorList>
    </citation>
    <scope>NUCLEOTIDE SEQUENCE</scope>
</reference>
<dbReference type="Pfam" id="PF13181">
    <property type="entry name" value="TPR_8"/>
    <property type="match status" value="1"/>
</dbReference>
<evidence type="ECO:0000313" key="3">
    <source>
        <dbReference type="EMBL" id="KKL62697.1"/>
    </source>
</evidence>
<dbReference type="InterPro" id="IPR050498">
    <property type="entry name" value="Ycf3"/>
</dbReference>
<organism evidence="3">
    <name type="scientific">marine sediment metagenome</name>
    <dbReference type="NCBI Taxonomy" id="412755"/>
    <lineage>
        <taxon>unclassified sequences</taxon>
        <taxon>metagenomes</taxon>
        <taxon>ecological metagenomes</taxon>
    </lineage>
</organism>
<dbReference type="SMART" id="SM00028">
    <property type="entry name" value="TPR"/>
    <property type="match status" value="6"/>
</dbReference>